<dbReference type="OrthoDB" id="25787at2"/>
<protein>
    <submittedName>
        <fullName evidence="2">Uncharacterized protein</fullName>
    </submittedName>
</protein>
<keyword evidence="3" id="KW-1185">Reference proteome</keyword>
<dbReference type="EMBL" id="QWKZ01000046">
    <property type="protein sequence ID" value="RIH85348.1"/>
    <property type="molecule type" value="Genomic_DNA"/>
</dbReference>
<evidence type="ECO:0000313" key="3">
    <source>
        <dbReference type="Proteomes" id="UP000265800"/>
    </source>
</evidence>
<dbReference type="RefSeq" id="WP_119360221.1">
    <property type="nucleotide sequence ID" value="NZ_QWKZ01000046.1"/>
</dbReference>
<accession>A0A399EMZ3</accession>
<sequence>MKKLWVVIGTGLCALALAQAVQKTYRLIINGQAASGQAVVVGGKTYVSLDALKAAGVGVSLSGSTLSLTLPGPPQAQGGANQVAALEGCLNEWLFNGIWRFRVLSVEPLPAGGREGWKAKVELRNGTNVNGAALAGTGWQGLLLVLDNGNTIESGYVQMRDKPFAQGTGMVQEAVFYSKETDRTPTKLLLLLNPKRMLTTLPVRYTVPDPSFRVRLDCRG</sequence>
<feature type="signal peptide" evidence="1">
    <location>
        <begin position="1"/>
        <end position="18"/>
    </location>
</feature>
<keyword evidence="1" id="KW-0732">Signal</keyword>
<proteinExistence type="predicted"/>
<name>A0A399EMZ3_9DEIN</name>
<evidence type="ECO:0000313" key="2">
    <source>
        <dbReference type="EMBL" id="RIH85348.1"/>
    </source>
</evidence>
<comment type="caution">
    <text evidence="2">The sequence shown here is derived from an EMBL/GenBank/DDBJ whole genome shotgun (WGS) entry which is preliminary data.</text>
</comment>
<gene>
    <name evidence="2" type="ORF">Mlute_01594</name>
</gene>
<dbReference type="AlphaFoldDB" id="A0A399EMZ3"/>
<feature type="chain" id="PRO_5017216373" evidence="1">
    <location>
        <begin position="19"/>
        <end position="220"/>
    </location>
</feature>
<dbReference type="Proteomes" id="UP000265800">
    <property type="component" value="Unassembled WGS sequence"/>
</dbReference>
<reference evidence="2 3" key="1">
    <citation type="submission" date="2018-08" db="EMBL/GenBank/DDBJ databases">
        <title>Meiothermus luteus KCTC 52599 genome sequencing project.</title>
        <authorList>
            <person name="Da Costa M.S."/>
            <person name="Albuquerque L."/>
            <person name="Raposo P."/>
            <person name="Froufe H.J.C."/>
            <person name="Barroso C.S."/>
            <person name="Egas C."/>
        </authorList>
    </citation>
    <scope>NUCLEOTIDE SEQUENCE [LARGE SCALE GENOMIC DNA]</scope>
    <source>
        <strain evidence="2 3">KCTC 52599</strain>
    </source>
</reference>
<evidence type="ECO:0000256" key="1">
    <source>
        <dbReference type="SAM" id="SignalP"/>
    </source>
</evidence>
<organism evidence="2 3">
    <name type="scientific">Meiothermus luteus</name>
    <dbReference type="NCBI Taxonomy" id="2026184"/>
    <lineage>
        <taxon>Bacteria</taxon>
        <taxon>Thermotogati</taxon>
        <taxon>Deinococcota</taxon>
        <taxon>Deinococci</taxon>
        <taxon>Thermales</taxon>
        <taxon>Thermaceae</taxon>
        <taxon>Meiothermus</taxon>
    </lineage>
</organism>